<dbReference type="AlphaFoldDB" id="A0A2N5SVQ2"/>
<name>A0A2N5SVQ2_9BASI</name>
<dbReference type="Proteomes" id="UP000235388">
    <property type="component" value="Unassembled WGS sequence"/>
</dbReference>
<dbReference type="EMBL" id="PGCJ01000852">
    <property type="protein sequence ID" value="PLW17310.1"/>
    <property type="molecule type" value="Genomic_DNA"/>
</dbReference>
<keyword evidence="2" id="KW-1185">Reference proteome</keyword>
<gene>
    <name evidence="1" type="ORF">PCANC_14130</name>
</gene>
<accession>A0A2N5SVQ2</accession>
<proteinExistence type="predicted"/>
<reference evidence="1 2" key="1">
    <citation type="submission" date="2017-11" db="EMBL/GenBank/DDBJ databases">
        <title>De novo assembly and phasing of dikaryotic genomes from two isolates of Puccinia coronata f. sp. avenae, the causal agent of oat crown rust.</title>
        <authorList>
            <person name="Miller M.E."/>
            <person name="Zhang Y."/>
            <person name="Omidvar V."/>
            <person name="Sperschneider J."/>
            <person name="Schwessinger B."/>
            <person name="Raley C."/>
            <person name="Palmer J.M."/>
            <person name="Garnica D."/>
            <person name="Upadhyaya N."/>
            <person name="Rathjen J."/>
            <person name="Taylor J.M."/>
            <person name="Park R.F."/>
            <person name="Dodds P.N."/>
            <person name="Hirsch C.D."/>
            <person name="Kianian S.F."/>
            <person name="Figueroa M."/>
        </authorList>
    </citation>
    <scope>NUCLEOTIDE SEQUENCE [LARGE SCALE GENOMIC DNA]</scope>
    <source>
        <strain evidence="1">12NC29</strain>
    </source>
</reference>
<sequence length="234" mass="25941">MKPLDGEGKYCGIVAGIQAILSTVSSVDEGGSNRSMLFERIFRGTFLLSLVLVHLVNSVSVEHEHQEFQGPMLARRANNPPPPALKNGDAAGGIVQCGNSLGTRNPKDQPLWVSCRDYGWKSWYCPIANCQVVNPRDTSSATSLKAYTFEHCEVYPKTNQSTTDATISVQSFFAHNGHGVSVVKSTPTKESPHKVHVCRFQDRNSMNNVRPWCSGCVYWEWDEVDWTPLLSKPV</sequence>
<organism evidence="1 2">
    <name type="scientific">Puccinia coronata f. sp. avenae</name>
    <dbReference type="NCBI Taxonomy" id="200324"/>
    <lineage>
        <taxon>Eukaryota</taxon>
        <taxon>Fungi</taxon>
        <taxon>Dikarya</taxon>
        <taxon>Basidiomycota</taxon>
        <taxon>Pucciniomycotina</taxon>
        <taxon>Pucciniomycetes</taxon>
        <taxon>Pucciniales</taxon>
        <taxon>Pucciniaceae</taxon>
        <taxon>Puccinia</taxon>
    </lineage>
</organism>
<protein>
    <submittedName>
        <fullName evidence="1">Uncharacterized protein</fullName>
    </submittedName>
</protein>
<comment type="caution">
    <text evidence="1">The sequence shown here is derived from an EMBL/GenBank/DDBJ whole genome shotgun (WGS) entry which is preliminary data.</text>
</comment>
<evidence type="ECO:0000313" key="2">
    <source>
        <dbReference type="Proteomes" id="UP000235388"/>
    </source>
</evidence>
<dbReference type="OrthoDB" id="2496178at2759"/>
<evidence type="ECO:0000313" key="1">
    <source>
        <dbReference type="EMBL" id="PLW17310.1"/>
    </source>
</evidence>